<evidence type="ECO:0000313" key="23">
    <source>
        <dbReference type="Proteomes" id="UP000008672"/>
    </source>
</evidence>
<evidence type="ECO:0000313" key="22">
    <source>
        <dbReference type="Ensembl" id="ENSLACP00000005303.1"/>
    </source>
</evidence>
<evidence type="ECO:0000256" key="13">
    <source>
        <dbReference type="ARBA" id="ARBA00023273"/>
    </source>
</evidence>
<dbReference type="InterPro" id="IPR032675">
    <property type="entry name" value="LRR_dom_sf"/>
</dbReference>
<dbReference type="EMBL" id="AFYH01245098">
    <property type="status" value="NOT_ANNOTATED_CDS"/>
    <property type="molecule type" value="Genomic_DNA"/>
</dbReference>
<dbReference type="Pfam" id="PF13855">
    <property type="entry name" value="LRR_8"/>
    <property type="match status" value="2"/>
</dbReference>
<evidence type="ECO:0000256" key="17">
    <source>
        <dbReference type="SAM" id="MobiDB-lite"/>
    </source>
</evidence>
<dbReference type="GeneTree" id="ENSGT00940000156627"/>
<dbReference type="PROSITE" id="PS51450">
    <property type="entry name" value="LRR"/>
    <property type="match status" value="2"/>
</dbReference>
<evidence type="ECO:0000256" key="11">
    <source>
        <dbReference type="ARBA" id="ARBA00023157"/>
    </source>
</evidence>
<reference evidence="23" key="1">
    <citation type="submission" date="2011-08" db="EMBL/GenBank/DDBJ databases">
        <title>The draft genome of Latimeria chalumnae.</title>
        <authorList>
            <person name="Di Palma F."/>
            <person name="Alfoldi J."/>
            <person name="Johnson J."/>
            <person name="Berlin A."/>
            <person name="Gnerre S."/>
            <person name="Jaffe D."/>
            <person name="MacCallum I."/>
            <person name="Young S."/>
            <person name="Walker B.J."/>
            <person name="Lander E."/>
            <person name="Lindblad-Toh K."/>
        </authorList>
    </citation>
    <scope>NUCLEOTIDE SEQUENCE [LARGE SCALE GENOMIC DNA]</scope>
    <source>
        <strain evidence="23">Wild caught</strain>
    </source>
</reference>
<evidence type="ECO:0000259" key="21">
    <source>
        <dbReference type="PROSITE" id="PS50853"/>
    </source>
</evidence>
<dbReference type="STRING" id="7897.ENSLACP00000005303"/>
<dbReference type="HOGENOM" id="CLU_019650_0_0_1"/>
<keyword evidence="11" id="KW-1015">Disulfide bond</keyword>
<dbReference type="GO" id="GO:0005789">
    <property type="term" value="C:endoplasmic reticulum membrane"/>
    <property type="evidence" value="ECO:0007669"/>
    <property type="project" value="UniProtKB-SubCell"/>
</dbReference>
<dbReference type="eggNOG" id="KOG3510">
    <property type="taxonomic scope" value="Eukaryota"/>
</dbReference>
<name>H3A6N2_LATCH</name>
<dbReference type="PROSITE" id="PS50835">
    <property type="entry name" value="IG_LIKE"/>
    <property type="match status" value="1"/>
</dbReference>
<keyword evidence="23" id="KW-1185">Reference proteome</keyword>
<dbReference type="InterPro" id="IPR003599">
    <property type="entry name" value="Ig_sub"/>
</dbReference>
<evidence type="ECO:0000256" key="12">
    <source>
        <dbReference type="ARBA" id="ARBA00023180"/>
    </source>
</evidence>
<dbReference type="InterPro" id="IPR036179">
    <property type="entry name" value="Ig-like_dom_sf"/>
</dbReference>
<dbReference type="Pfam" id="PF13927">
    <property type="entry name" value="Ig_3"/>
    <property type="match status" value="1"/>
</dbReference>
<keyword evidence="7" id="KW-0677">Repeat</keyword>
<dbReference type="InterPro" id="IPR003591">
    <property type="entry name" value="Leu-rich_rpt_typical-subtyp"/>
</dbReference>
<dbReference type="SUPFAM" id="SSF52058">
    <property type="entry name" value="L domain-like"/>
    <property type="match status" value="1"/>
</dbReference>
<evidence type="ECO:0000256" key="3">
    <source>
        <dbReference type="ARBA" id="ARBA00022606"/>
    </source>
</evidence>
<dbReference type="InterPro" id="IPR001611">
    <property type="entry name" value="Leu-rich_rpt"/>
</dbReference>
<dbReference type="SMART" id="SM00408">
    <property type="entry name" value="IGc2"/>
    <property type="match status" value="1"/>
</dbReference>
<dbReference type="eggNOG" id="KOG0619">
    <property type="taxonomic scope" value="Eukaryota"/>
</dbReference>
<evidence type="ECO:0000256" key="10">
    <source>
        <dbReference type="ARBA" id="ARBA00023136"/>
    </source>
</evidence>
<dbReference type="InterPro" id="IPR007110">
    <property type="entry name" value="Ig-like_dom"/>
</dbReference>
<evidence type="ECO:0000256" key="19">
    <source>
        <dbReference type="SAM" id="SignalP"/>
    </source>
</evidence>
<evidence type="ECO:0000256" key="18">
    <source>
        <dbReference type="SAM" id="Phobius"/>
    </source>
</evidence>
<reference evidence="22" key="2">
    <citation type="submission" date="2025-08" db="UniProtKB">
        <authorList>
            <consortium name="Ensembl"/>
        </authorList>
    </citation>
    <scope>IDENTIFICATION</scope>
</reference>
<keyword evidence="3" id="KW-0716">Sensory transduction</keyword>
<evidence type="ECO:0000256" key="16">
    <source>
        <dbReference type="ARBA" id="ARBA00046288"/>
    </source>
</evidence>
<dbReference type="FunFam" id="2.60.40.10:FF:000744">
    <property type="entry name" value="Leucine rich repeat, Ig-like and transmembrane domains 1"/>
    <property type="match status" value="1"/>
</dbReference>
<dbReference type="SMART" id="SM00409">
    <property type="entry name" value="IG"/>
    <property type="match status" value="1"/>
</dbReference>
<dbReference type="PANTHER" id="PTHR45842:SF8">
    <property type="entry name" value="LEUCINE-RICH REPEAT, IMMUNOGLOBULIN-LIKE DOMAIN AND TRANSMEMBRANE DOMAIN-CONTAINING PROTEIN 3"/>
    <property type="match status" value="1"/>
</dbReference>
<evidence type="ECO:0000256" key="14">
    <source>
        <dbReference type="ARBA" id="ARBA00023305"/>
    </source>
</evidence>
<keyword evidence="6 19" id="KW-0732">Signal</keyword>
<dbReference type="Gene3D" id="2.60.40.10">
    <property type="entry name" value="Immunoglobulins"/>
    <property type="match status" value="2"/>
</dbReference>
<dbReference type="SMART" id="SM00369">
    <property type="entry name" value="LRR_TYP"/>
    <property type="match status" value="4"/>
</dbReference>
<evidence type="ECO:0000256" key="9">
    <source>
        <dbReference type="ARBA" id="ARBA00022989"/>
    </source>
</evidence>
<accession>H3A6N2</accession>
<dbReference type="GO" id="GO:0007601">
    <property type="term" value="P:visual perception"/>
    <property type="evidence" value="ECO:0007669"/>
    <property type="project" value="UniProtKB-KW"/>
</dbReference>
<dbReference type="CDD" id="cd00063">
    <property type="entry name" value="FN3"/>
    <property type="match status" value="1"/>
</dbReference>
<dbReference type="Ensembl" id="ENSLACT00000005350.1">
    <property type="protein sequence ID" value="ENSLACP00000005303.1"/>
    <property type="gene ID" value="ENSLACG00000004712.1"/>
</dbReference>
<keyword evidence="8" id="KW-0256">Endoplasmic reticulum</keyword>
<evidence type="ECO:0000256" key="7">
    <source>
        <dbReference type="ARBA" id="ARBA00022737"/>
    </source>
</evidence>
<dbReference type="SUPFAM" id="SSF48726">
    <property type="entry name" value="Immunoglobulin"/>
    <property type="match status" value="1"/>
</dbReference>
<evidence type="ECO:0000256" key="8">
    <source>
        <dbReference type="ARBA" id="ARBA00022824"/>
    </source>
</evidence>
<keyword evidence="5 18" id="KW-0812">Transmembrane</keyword>
<feature type="signal peptide" evidence="19">
    <location>
        <begin position="1"/>
        <end position="16"/>
    </location>
</feature>
<dbReference type="InParanoid" id="H3A6N2"/>
<dbReference type="EMBL" id="AFYH01245097">
    <property type="status" value="NOT_ANNOTATED_CDS"/>
    <property type="molecule type" value="Genomic_DNA"/>
</dbReference>
<dbReference type="InterPro" id="IPR013783">
    <property type="entry name" value="Ig-like_fold"/>
</dbReference>
<feature type="chain" id="PRO_5003579972" evidence="19">
    <location>
        <begin position="17"/>
        <end position="651"/>
    </location>
</feature>
<feature type="region of interest" description="Disordered" evidence="17">
    <location>
        <begin position="397"/>
        <end position="447"/>
    </location>
</feature>
<dbReference type="GO" id="GO:0030425">
    <property type="term" value="C:dendrite"/>
    <property type="evidence" value="ECO:0007669"/>
    <property type="project" value="UniProtKB-SubCell"/>
</dbReference>
<comment type="subcellular location">
    <subcellularLocation>
        <location evidence="1">Cell projection</location>
        <location evidence="1">Dendrite</location>
    </subcellularLocation>
    <subcellularLocation>
        <location evidence="16">Endomembrane system</location>
        <topology evidence="16">Single-pass type I membrane protein</topology>
    </subcellularLocation>
    <subcellularLocation>
        <location evidence="2">Endoplasmic reticulum membrane</location>
        <topology evidence="2">Single-pass membrane protein</topology>
    </subcellularLocation>
</comment>
<dbReference type="FunCoup" id="H3A6N2">
    <property type="interactions" value="1"/>
</dbReference>
<dbReference type="Gene3D" id="3.80.10.10">
    <property type="entry name" value="Ribonuclease Inhibitor"/>
    <property type="match status" value="1"/>
</dbReference>
<keyword evidence="10 18" id="KW-0472">Membrane</keyword>
<evidence type="ECO:0000256" key="15">
    <source>
        <dbReference type="ARBA" id="ARBA00023319"/>
    </source>
</evidence>
<dbReference type="InterPro" id="IPR003961">
    <property type="entry name" value="FN3_dom"/>
</dbReference>
<feature type="compositionally biased region" description="Low complexity" evidence="17">
    <location>
        <begin position="415"/>
        <end position="428"/>
    </location>
</feature>
<feature type="domain" description="Ig-like" evidence="20">
    <location>
        <begin position="256"/>
        <end position="346"/>
    </location>
</feature>
<keyword evidence="9 18" id="KW-1133">Transmembrane helix</keyword>
<protein>
    <submittedName>
        <fullName evidence="22">Leucine rich repeat, Ig-like and transmembrane domains 3</fullName>
    </submittedName>
</protein>
<keyword evidence="13" id="KW-0966">Cell projection</keyword>
<feature type="domain" description="Fibronectin type-III" evidence="21">
    <location>
        <begin position="456"/>
        <end position="544"/>
    </location>
</feature>
<evidence type="ECO:0000256" key="2">
    <source>
        <dbReference type="ARBA" id="ARBA00004389"/>
    </source>
</evidence>
<reference evidence="22" key="3">
    <citation type="submission" date="2025-09" db="UniProtKB">
        <authorList>
            <consortium name="Ensembl"/>
        </authorList>
    </citation>
    <scope>IDENTIFICATION</scope>
</reference>
<organism evidence="22 23">
    <name type="scientific">Latimeria chalumnae</name>
    <name type="common">Coelacanth</name>
    <dbReference type="NCBI Taxonomy" id="7897"/>
    <lineage>
        <taxon>Eukaryota</taxon>
        <taxon>Metazoa</taxon>
        <taxon>Chordata</taxon>
        <taxon>Craniata</taxon>
        <taxon>Vertebrata</taxon>
        <taxon>Euteleostomi</taxon>
        <taxon>Coelacanthiformes</taxon>
        <taxon>Coelacanthidae</taxon>
        <taxon>Latimeria</taxon>
    </lineage>
</organism>
<dbReference type="InterPro" id="IPR036116">
    <property type="entry name" value="FN3_sf"/>
</dbReference>
<dbReference type="AlphaFoldDB" id="H3A6N2"/>
<evidence type="ECO:0000259" key="20">
    <source>
        <dbReference type="PROSITE" id="PS50835"/>
    </source>
</evidence>
<dbReference type="PANTHER" id="PTHR45842">
    <property type="entry name" value="SYNAPTIC ADHESION-LIKE MOLECULE SALM"/>
    <property type="match status" value="1"/>
</dbReference>
<keyword evidence="12" id="KW-0325">Glycoprotein</keyword>
<dbReference type="FunFam" id="3.80.10.10:FF:000058">
    <property type="entry name" value="immunoglobulin superfamily containing leucine-rich repeat protein 2"/>
    <property type="match status" value="1"/>
</dbReference>
<gene>
    <name evidence="22" type="primary">LRIT3</name>
</gene>
<dbReference type="InterPro" id="IPR050467">
    <property type="entry name" value="LRFN"/>
</dbReference>
<evidence type="ECO:0000256" key="5">
    <source>
        <dbReference type="ARBA" id="ARBA00022692"/>
    </source>
</evidence>
<keyword evidence="15" id="KW-0393">Immunoglobulin domain</keyword>
<sequence length="651" mass="71841">LAYLYMFFNLFVKIQSFCPSQCTCIYHGRSDGTGTRSVLCNDPDMSEIPVNVPVDTVKLRVEKTVVRRIPSEAFYYLVDLKYLWVTYNSISNIDPSSFYNLKVLHELRLDGNLISTFPWESLMEMPNLRSLDLHNNRLAVIPSEAARYLKDITYLDISSNKLTTLPPDLLDIWFPFSRSSTATAEKFYSTVQKVILDKGLQDNPWFCDCRVSKLIELSKLTDVSIVLLDSLVACNGPENLAGVLFQRAELEQCLKPSVMTSATKITSPLGSNILLRCDATGSPTPNLVWSRSDNLPVNYTVIQETPGEGIRWSVLSLTGISYKDAGEYRCKAKNLAGTSEASITLTVIGTITTTVSPQKFLKKPDGDQVSITEVKTEQATEKATTISSLNVPMLTVTTGSGKPVTESNQPRSTSAAKKPAKAVPNANKKVQKGDGDKKEPVASSKAALPAAGQNITIKNLKVISETDQSVTLTWKAFNVTSSSALNVLYSKHGEKEILKMSTEPGKNKASIDGLSPNTKYMACVCPKGAQPRKNQCVVFSTSETSSQVNYQSLIIIIAGSAACVLVLPVVFFLLYKVVKLQCKPKPAREEDLLKETYVKFETLSLRPRSLGTELWARRNSTESERLLLCSRSSIDSHLTFKSDSSRSEYLC</sequence>
<dbReference type="PROSITE" id="PS50853">
    <property type="entry name" value="FN3"/>
    <property type="match status" value="1"/>
</dbReference>
<proteinExistence type="predicted"/>
<dbReference type="InterPro" id="IPR003598">
    <property type="entry name" value="Ig_sub2"/>
</dbReference>
<keyword evidence="14" id="KW-0844">Vision</keyword>
<evidence type="ECO:0000256" key="4">
    <source>
        <dbReference type="ARBA" id="ARBA00022614"/>
    </source>
</evidence>
<evidence type="ECO:0000256" key="6">
    <source>
        <dbReference type="ARBA" id="ARBA00022729"/>
    </source>
</evidence>
<keyword evidence="4" id="KW-0433">Leucine-rich repeat</keyword>
<feature type="compositionally biased region" description="Basic and acidic residues" evidence="17">
    <location>
        <begin position="431"/>
        <end position="440"/>
    </location>
</feature>
<dbReference type="Proteomes" id="UP000008672">
    <property type="component" value="Unassembled WGS sequence"/>
</dbReference>
<evidence type="ECO:0000256" key="1">
    <source>
        <dbReference type="ARBA" id="ARBA00004279"/>
    </source>
</evidence>
<dbReference type="SUPFAM" id="SSF49265">
    <property type="entry name" value="Fibronectin type III"/>
    <property type="match status" value="1"/>
</dbReference>
<feature type="compositionally biased region" description="Polar residues" evidence="17">
    <location>
        <begin position="397"/>
        <end position="414"/>
    </location>
</feature>
<dbReference type="OMA" id="DMNEVPM"/>
<feature type="transmembrane region" description="Helical" evidence="18">
    <location>
        <begin position="553"/>
        <end position="575"/>
    </location>
</feature>